<accession>A0ABD0J464</accession>
<dbReference type="Proteomes" id="UP001519460">
    <property type="component" value="Unassembled WGS sequence"/>
</dbReference>
<protein>
    <submittedName>
        <fullName evidence="2">Uncharacterized protein</fullName>
    </submittedName>
</protein>
<gene>
    <name evidence="2" type="ORF">BaRGS_00039097</name>
</gene>
<reference evidence="2 3" key="1">
    <citation type="journal article" date="2023" name="Sci. Data">
        <title>Genome assembly of the Korean intertidal mud-creeper Batillaria attramentaria.</title>
        <authorList>
            <person name="Patra A.K."/>
            <person name="Ho P.T."/>
            <person name="Jun S."/>
            <person name="Lee S.J."/>
            <person name="Kim Y."/>
            <person name="Won Y.J."/>
        </authorList>
    </citation>
    <scope>NUCLEOTIDE SEQUENCE [LARGE SCALE GENOMIC DNA]</scope>
    <source>
        <strain evidence="2">Wonlab-2016</strain>
    </source>
</reference>
<evidence type="ECO:0000313" key="2">
    <source>
        <dbReference type="EMBL" id="KAK7458645.1"/>
    </source>
</evidence>
<name>A0ABD0J464_9CAEN</name>
<keyword evidence="3" id="KW-1185">Reference proteome</keyword>
<feature type="region of interest" description="Disordered" evidence="1">
    <location>
        <begin position="65"/>
        <end position="92"/>
    </location>
</feature>
<comment type="caution">
    <text evidence="2">The sequence shown here is derived from an EMBL/GenBank/DDBJ whole genome shotgun (WGS) entry which is preliminary data.</text>
</comment>
<dbReference type="EMBL" id="JACVVK020000664">
    <property type="protein sequence ID" value="KAK7458645.1"/>
    <property type="molecule type" value="Genomic_DNA"/>
</dbReference>
<dbReference type="AlphaFoldDB" id="A0ABD0J464"/>
<evidence type="ECO:0000313" key="3">
    <source>
        <dbReference type="Proteomes" id="UP001519460"/>
    </source>
</evidence>
<sequence>MFCLGNGEHHLSLNRQLAHKCLETITQCAMCWLVSFQSDRLPHIMSGSWSNGGTGDSNLTLTLADKSLSQRRNSTKATDGKSKAKANPTVAA</sequence>
<evidence type="ECO:0000256" key="1">
    <source>
        <dbReference type="SAM" id="MobiDB-lite"/>
    </source>
</evidence>
<proteinExistence type="predicted"/>
<organism evidence="2 3">
    <name type="scientific">Batillaria attramentaria</name>
    <dbReference type="NCBI Taxonomy" id="370345"/>
    <lineage>
        <taxon>Eukaryota</taxon>
        <taxon>Metazoa</taxon>
        <taxon>Spiralia</taxon>
        <taxon>Lophotrochozoa</taxon>
        <taxon>Mollusca</taxon>
        <taxon>Gastropoda</taxon>
        <taxon>Caenogastropoda</taxon>
        <taxon>Sorbeoconcha</taxon>
        <taxon>Cerithioidea</taxon>
        <taxon>Batillariidae</taxon>
        <taxon>Batillaria</taxon>
    </lineage>
</organism>